<reference evidence="1 2" key="1">
    <citation type="submission" date="2019-03" db="EMBL/GenBank/DDBJ databases">
        <title>Genomic Encyclopedia of Type Strains, Phase IV (KMG-IV): sequencing the most valuable type-strain genomes for metagenomic binning, comparative biology and taxonomic classification.</title>
        <authorList>
            <person name="Goeker M."/>
        </authorList>
    </citation>
    <scope>NUCLEOTIDE SEQUENCE [LARGE SCALE GENOMIC DNA]</scope>
    <source>
        <strain evidence="1 2">DSM 15969</strain>
    </source>
</reference>
<dbReference type="OrthoDB" id="9256298at2"/>
<dbReference type="AlphaFoldDB" id="A0A4R1Q1Z2"/>
<name>A0A4R1Q1Z2_9FIRM</name>
<gene>
    <name evidence="1" type="ORF">EV210_101158</name>
</gene>
<organism evidence="1 2">
    <name type="scientific">Anaerospora hongkongensis</name>
    <dbReference type="NCBI Taxonomy" id="244830"/>
    <lineage>
        <taxon>Bacteria</taxon>
        <taxon>Bacillati</taxon>
        <taxon>Bacillota</taxon>
        <taxon>Negativicutes</taxon>
        <taxon>Selenomonadales</taxon>
        <taxon>Sporomusaceae</taxon>
        <taxon>Anaerospora</taxon>
    </lineage>
</organism>
<dbReference type="RefSeq" id="WP_132074078.1">
    <property type="nucleotide sequence ID" value="NZ_SLUI01000001.1"/>
</dbReference>
<sequence length="133" mass="15029">MVTLNPEEEQAFRKWYGDTINGIAIKTGFQLDPNPDSPDHHYDYRGFYKAQQAGDPAAQTSVQSDGLVHFTSPWKLPDHPTYKYKTLLDLFIQSKYDPAASDNEVQEVSKHSIVNPELVQEYLRSNNRKGGGG</sequence>
<protein>
    <submittedName>
        <fullName evidence="1">Uncharacterized protein</fullName>
    </submittedName>
</protein>
<proteinExistence type="predicted"/>
<evidence type="ECO:0000313" key="2">
    <source>
        <dbReference type="Proteomes" id="UP000295063"/>
    </source>
</evidence>
<dbReference type="Proteomes" id="UP000295063">
    <property type="component" value="Unassembled WGS sequence"/>
</dbReference>
<keyword evidence="2" id="KW-1185">Reference proteome</keyword>
<accession>A0A4R1Q1Z2</accession>
<evidence type="ECO:0000313" key="1">
    <source>
        <dbReference type="EMBL" id="TCL39960.1"/>
    </source>
</evidence>
<dbReference type="EMBL" id="SLUI01000001">
    <property type="protein sequence ID" value="TCL39960.1"/>
    <property type="molecule type" value="Genomic_DNA"/>
</dbReference>
<comment type="caution">
    <text evidence="1">The sequence shown here is derived from an EMBL/GenBank/DDBJ whole genome shotgun (WGS) entry which is preliminary data.</text>
</comment>